<proteinExistence type="predicted"/>
<name>G0R177_ICHMU</name>
<dbReference type="SMART" id="SM01026">
    <property type="entry name" value="Beach"/>
    <property type="match status" value="1"/>
</dbReference>
<dbReference type="InterPro" id="IPR050865">
    <property type="entry name" value="BEACH_Domain"/>
</dbReference>
<evidence type="ECO:0000259" key="1">
    <source>
        <dbReference type="PROSITE" id="PS50197"/>
    </source>
</evidence>
<feature type="domain" description="BEACH" evidence="1">
    <location>
        <begin position="9"/>
        <end position="303"/>
    </location>
</feature>
<dbReference type="STRING" id="857967.G0R177"/>
<dbReference type="InterPro" id="IPR036372">
    <property type="entry name" value="BEACH_dom_sf"/>
</dbReference>
<dbReference type="InterPro" id="IPR000409">
    <property type="entry name" value="BEACH_dom"/>
</dbReference>
<dbReference type="Pfam" id="PF02138">
    <property type="entry name" value="Beach"/>
    <property type="match status" value="1"/>
</dbReference>
<dbReference type="InParanoid" id="G0R177"/>
<dbReference type="SUPFAM" id="SSF50978">
    <property type="entry name" value="WD40 repeat-like"/>
    <property type="match status" value="1"/>
</dbReference>
<protein>
    <submittedName>
        <fullName evidence="2">WD repeat and fyve domain protein 3</fullName>
    </submittedName>
</protein>
<dbReference type="Gene3D" id="1.10.1540.10">
    <property type="entry name" value="BEACH domain"/>
    <property type="match status" value="1"/>
</dbReference>
<dbReference type="PROSITE" id="PS50197">
    <property type="entry name" value="BEACH"/>
    <property type="match status" value="1"/>
</dbReference>
<dbReference type="InterPro" id="IPR036322">
    <property type="entry name" value="WD40_repeat_dom_sf"/>
</dbReference>
<evidence type="ECO:0000313" key="2">
    <source>
        <dbReference type="EMBL" id="EGR28762.1"/>
    </source>
</evidence>
<evidence type="ECO:0000313" key="3">
    <source>
        <dbReference type="Proteomes" id="UP000008983"/>
    </source>
</evidence>
<keyword evidence="3" id="KW-1185">Reference proteome</keyword>
<dbReference type="eggNOG" id="KOG1786">
    <property type="taxonomic scope" value="Eukaryota"/>
</dbReference>
<dbReference type="PANTHER" id="PTHR13743:SF112">
    <property type="entry name" value="BEACH DOMAIN-CONTAINING PROTEIN"/>
    <property type="match status" value="1"/>
</dbReference>
<gene>
    <name evidence="2" type="ORF">IMG5_168980</name>
</gene>
<dbReference type="AlphaFoldDB" id="G0R177"/>
<reference evidence="2 3" key="1">
    <citation type="submission" date="2011-07" db="EMBL/GenBank/DDBJ databases">
        <authorList>
            <person name="Coyne R."/>
            <person name="Brami D."/>
            <person name="Johnson J."/>
            <person name="Hostetler J."/>
            <person name="Hannick L."/>
            <person name="Clark T."/>
            <person name="Cassidy-Hanley D."/>
            <person name="Inman J."/>
        </authorList>
    </citation>
    <scope>NUCLEOTIDE SEQUENCE [LARGE SCALE GENOMIC DNA]</scope>
    <source>
        <strain evidence="2 3">G5</strain>
    </source>
</reference>
<feature type="non-terminal residue" evidence="2">
    <location>
        <position position="1"/>
    </location>
</feature>
<dbReference type="PANTHER" id="PTHR13743">
    <property type="entry name" value="BEIGE/BEACH-RELATED"/>
    <property type="match status" value="1"/>
</dbReference>
<sequence length="527" mass="62277">INNQINIIVNRKQEFNKSNIKDDWKKGKISNFEYLMQINSYSGRSFNDLGQYPVFPWVLSNYKSEQLDLENENFYRKLNIPIGAINRERFVNHYLQRFKNSTPFDKETYFMYGTHYSNPTIVLTLLMRMEPFAGLHFKQQANKFDKADRLFHSIQELWDSCQNNSADVKELLPEFYYLPDFLYNINDLFLGKKQDNTQVDQVILPEWIQKSTNTPEEFIFRMRQALESPYVSLNLHYWIDLIFGSKQSGQKSIQFENVFHPSSYDQNLNLDGMNESFILAEKAKIQFFGQVPYKLFDEDQKPKDENYNWPKITEFEFYSKLDIKYESLKCEFSLDDVILTDKFHCIDICQDFLVCGSKDCRVSISTIEIKKNNILGPELELNSTKMLYGHHNEVTAVKINKSLQIIVSIDLDGLKHIFYTELQDNEFIQFLEIHEMGYILIVTCLKRLIIFTLNGNKFLEINLSQIFLEVNENITGITFLSNICSYIYIGTCLGSIYYFDFFEVKAKITVKYIFYKTIKYKAILQQK</sequence>
<dbReference type="EMBL" id="GL984211">
    <property type="protein sequence ID" value="EGR28762.1"/>
    <property type="molecule type" value="Genomic_DNA"/>
</dbReference>
<dbReference type="Proteomes" id="UP000008983">
    <property type="component" value="Unassembled WGS sequence"/>
</dbReference>
<organism evidence="2 3">
    <name type="scientific">Ichthyophthirius multifiliis</name>
    <name type="common">White spot disease agent</name>
    <name type="synonym">Ich</name>
    <dbReference type="NCBI Taxonomy" id="5932"/>
    <lineage>
        <taxon>Eukaryota</taxon>
        <taxon>Sar</taxon>
        <taxon>Alveolata</taxon>
        <taxon>Ciliophora</taxon>
        <taxon>Intramacronucleata</taxon>
        <taxon>Oligohymenophorea</taxon>
        <taxon>Hymenostomatida</taxon>
        <taxon>Ophryoglenina</taxon>
        <taxon>Ichthyophthirius</taxon>
    </lineage>
</organism>
<dbReference type="CDD" id="cd06071">
    <property type="entry name" value="Beach"/>
    <property type="match status" value="1"/>
</dbReference>
<dbReference type="SUPFAM" id="SSF81837">
    <property type="entry name" value="BEACH domain"/>
    <property type="match status" value="1"/>
</dbReference>
<dbReference type="GeneID" id="14904852"/>
<dbReference type="RefSeq" id="XP_004029998.1">
    <property type="nucleotide sequence ID" value="XM_004029950.1"/>
</dbReference>
<accession>G0R177</accession>
<dbReference type="OrthoDB" id="293278at2759"/>